<keyword evidence="8" id="KW-0010">Activator</keyword>
<dbReference type="GO" id="GO:0000978">
    <property type="term" value="F:RNA polymerase II cis-regulatory region sequence-specific DNA binding"/>
    <property type="evidence" value="ECO:0007669"/>
    <property type="project" value="TreeGrafter"/>
</dbReference>
<organism evidence="16">
    <name type="scientific">Ascaris suum</name>
    <name type="common">Pig roundworm</name>
    <name type="synonym">Ascaris lumbricoides</name>
    <dbReference type="NCBI Taxonomy" id="6253"/>
    <lineage>
        <taxon>Eukaryota</taxon>
        <taxon>Metazoa</taxon>
        <taxon>Ecdysozoa</taxon>
        <taxon>Nematoda</taxon>
        <taxon>Chromadorea</taxon>
        <taxon>Rhabditida</taxon>
        <taxon>Spirurina</taxon>
        <taxon>Ascaridomorpha</taxon>
        <taxon>Ascaridoidea</taxon>
        <taxon>Ascarididae</taxon>
        <taxon>Ascaris</taxon>
    </lineage>
</organism>
<dbReference type="InterPro" id="IPR008967">
    <property type="entry name" value="p53-like_TF_DNA-bd_sf"/>
</dbReference>
<protein>
    <submittedName>
        <fullName evidence="16">Cellular tumor antigen p53</fullName>
    </submittedName>
</protein>
<evidence type="ECO:0000256" key="1">
    <source>
        <dbReference type="ARBA" id="ARBA00004123"/>
    </source>
</evidence>
<evidence type="ECO:0000256" key="6">
    <source>
        <dbReference type="ARBA" id="ARBA00023015"/>
    </source>
</evidence>
<evidence type="ECO:0000256" key="2">
    <source>
        <dbReference type="ARBA" id="ARBA00006167"/>
    </source>
</evidence>
<evidence type="ECO:0000259" key="14">
    <source>
        <dbReference type="Pfam" id="PF00870"/>
    </source>
</evidence>
<dbReference type="InterPro" id="IPR054106">
    <property type="entry name" value="CEP-1_C"/>
</dbReference>
<comment type="cofactor">
    <cofactor evidence="11">
        <name>Zn(2+)</name>
        <dbReference type="ChEBI" id="CHEBI:29105"/>
    </cofactor>
    <text evidence="11">Binds 1 zinc ion per subunit.</text>
</comment>
<feature type="binding site" evidence="11">
    <location>
        <position position="253"/>
    </location>
    <ligand>
        <name>Zn(2+)</name>
        <dbReference type="ChEBI" id="CHEBI:29105"/>
    </ligand>
</feature>
<feature type="binding site" evidence="11">
    <location>
        <position position="193"/>
    </location>
    <ligand>
        <name>Zn(2+)</name>
        <dbReference type="ChEBI" id="CHEBI:29105"/>
    </ligand>
</feature>
<feature type="domain" description="p53 DNA-binding" evidence="14">
    <location>
        <begin position="121"/>
        <end position="294"/>
    </location>
</feature>
<dbReference type="AlphaFoldDB" id="F1L1F1"/>
<dbReference type="GO" id="GO:0005634">
    <property type="term" value="C:nucleus"/>
    <property type="evidence" value="ECO:0007669"/>
    <property type="project" value="UniProtKB-SubCell"/>
</dbReference>
<dbReference type="Gene3D" id="2.60.40.720">
    <property type="match status" value="1"/>
</dbReference>
<keyword evidence="3" id="KW-0053">Apoptosis</keyword>
<dbReference type="Pfam" id="PF00870">
    <property type="entry name" value="P53"/>
    <property type="match status" value="1"/>
</dbReference>
<evidence type="ECO:0000256" key="7">
    <source>
        <dbReference type="ARBA" id="ARBA00023125"/>
    </source>
</evidence>
<keyword evidence="10" id="KW-0539">Nucleus</keyword>
<keyword evidence="7" id="KW-0238">DNA-binding</keyword>
<evidence type="ECO:0000256" key="9">
    <source>
        <dbReference type="ARBA" id="ARBA00023163"/>
    </source>
</evidence>
<evidence type="ECO:0000256" key="11">
    <source>
        <dbReference type="PIRSR" id="PIRSR602117-1"/>
    </source>
</evidence>
<evidence type="ECO:0000256" key="3">
    <source>
        <dbReference type="ARBA" id="ARBA00022703"/>
    </source>
</evidence>
<keyword evidence="5 11" id="KW-0862">Zinc</keyword>
<evidence type="ECO:0000313" key="16">
    <source>
        <dbReference type="EMBL" id="ADY43955.1"/>
    </source>
</evidence>
<dbReference type="EMBL" id="JI169535">
    <property type="protein sequence ID" value="ADY43955.1"/>
    <property type="molecule type" value="mRNA"/>
</dbReference>
<dbReference type="Pfam" id="PF21907">
    <property type="entry name" value="SAM_CEP-1_C"/>
    <property type="match status" value="1"/>
</dbReference>
<evidence type="ECO:0000256" key="4">
    <source>
        <dbReference type="ARBA" id="ARBA00022723"/>
    </source>
</evidence>
<reference evidence="16" key="1">
    <citation type="journal article" date="2011" name="Genome Res.">
        <title>Deep small RNA sequencing from the nematode Ascaris reveals conservation, functional diversification, and novel developmental profiles.</title>
        <authorList>
            <person name="Wang J."/>
            <person name="Czech B."/>
            <person name="Crunk A."/>
            <person name="Wallace A."/>
            <person name="Mitreva M."/>
            <person name="Hannon G.J."/>
            <person name="Davis R.E."/>
        </authorList>
    </citation>
    <scope>NUCLEOTIDE SEQUENCE</scope>
</reference>
<accession>F1L1F1</accession>
<evidence type="ECO:0000256" key="8">
    <source>
        <dbReference type="ARBA" id="ARBA00023159"/>
    </source>
</evidence>
<comment type="similarity">
    <text evidence="2">Belongs to the p53 family.</text>
</comment>
<evidence type="ECO:0000259" key="15">
    <source>
        <dbReference type="Pfam" id="PF21907"/>
    </source>
</evidence>
<evidence type="ECO:0000256" key="12">
    <source>
        <dbReference type="PIRSR" id="PIRSR602117-2"/>
    </source>
</evidence>
<dbReference type="InterPro" id="IPR011615">
    <property type="entry name" value="p53_DNA-bd"/>
</dbReference>
<evidence type="ECO:0000256" key="10">
    <source>
        <dbReference type="ARBA" id="ARBA00023242"/>
    </source>
</evidence>
<dbReference type="PANTHER" id="PTHR11447:SF16">
    <property type="entry name" value="P53 PROTEIN LONG FORM VARIANT 1"/>
    <property type="match status" value="1"/>
</dbReference>
<dbReference type="PANTHER" id="PTHR11447">
    <property type="entry name" value="CELLULAR TUMOR ANTIGEN P53"/>
    <property type="match status" value="1"/>
</dbReference>
<evidence type="ECO:0000256" key="5">
    <source>
        <dbReference type="ARBA" id="ARBA00022833"/>
    </source>
</evidence>
<dbReference type="PRINTS" id="PR00386">
    <property type="entry name" value="P53SUPPRESSR"/>
</dbReference>
<feature type="site" description="Interaction with DNA" evidence="12">
    <location>
        <position position="137"/>
    </location>
</feature>
<proteinExistence type="evidence at transcript level"/>
<dbReference type="InterPro" id="IPR002117">
    <property type="entry name" value="p53_tumour_suppressor"/>
</dbReference>
<comment type="subcellular location">
    <subcellularLocation>
        <location evidence="1">Nucleus</location>
    </subcellularLocation>
</comment>
<dbReference type="GO" id="GO:0046872">
    <property type="term" value="F:metal ion binding"/>
    <property type="evidence" value="ECO:0007669"/>
    <property type="project" value="UniProtKB-KW"/>
</dbReference>
<feature type="domain" description="CEP-1 C-terminal SAM" evidence="15">
    <location>
        <begin position="382"/>
        <end position="449"/>
    </location>
</feature>
<sequence length="481" mass="54370">MTASDVAQNLSSQSVLFGDLELDFDQNQIVLEDEEFLFDLPEEGSTSSVQLANALIDRITADDQDNREYYENITPLRAMSDRFSADTSVTGSAESASDFNKSGPSIASSNNTPNRYRCQTPGIYDLTITVEAAGKRKMSDYVYDAEEETLFARPFVYVPFIVRYSKMPPAGSILRIYARYARREHSAIPVRRCPHHLASDDSNIREHFIVSDTASAVYVNASDTSDRHSLCISIPQSDEPLYIRLQFMCFSSCNGGINRRPLNICFALEINGESVGHRELSLKVCACPARDATVEGFEPPSKRRRIVITKPLNEVVTRTHCVNSEKKKSLKEDEDTIYEVQIRGRHLYKLVCSIIASYELSRRYLKEKESTDKLDTLKSPTTPLSHRTAIPTWLANLDLSKYEDLFSAKSLFVIDDLEGVINKKFLRSLGISEEDTCKMLDSYLSWFDVFNAQRQSSLSSHSSSIRIQRTRVRSSAVRFTP</sequence>
<keyword evidence="9" id="KW-0804">Transcription</keyword>
<dbReference type="SUPFAM" id="SSF49417">
    <property type="entry name" value="p53-like transcription factors"/>
    <property type="match status" value="1"/>
</dbReference>
<dbReference type="GO" id="GO:0000981">
    <property type="term" value="F:DNA-binding transcription factor activity, RNA polymerase II-specific"/>
    <property type="evidence" value="ECO:0007669"/>
    <property type="project" value="TreeGrafter"/>
</dbReference>
<feature type="binding site" evidence="11">
    <location>
        <position position="249"/>
    </location>
    <ligand>
        <name>Zn(2+)</name>
        <dbReference type="ChEBI" id="CHEBI:29105"/>
    </ligand>
</feature>
<feature type="binding site" evidence="11">
    <location>
        <position position="196"/>
    </location>
    <ligand>
        <name>Zn(2+)</name>
        <dbReference type="ChEBI" id="CHEBI:29105"/>
    </ligand>
</feature>
<name>F1L1F1_ASCSU</name>
<evidence type="ECO:0000256" key="13">
    <source>
        <dbReference type="SAM" id="MobiDB-lite"/>
    </source>
</evidence>
<keyword evidence="4 11" id="KW-0479">Metal-binding</keyword>
<keyword evidence="6" id="KW-0805">Transcription regulation</keyword>
<dbReference type="InterPro" id="IPR012346">
    <property type="entry name" value="p53/RUNT-type_TF_DNA-bd_sf"/>
</dbReference>
<feature type="region of interest" description="Disordered" evidence="13">
    <location>
        <begin position="92"/>
        <end position="114"/>
    </location>
</feature>
<dbReference type="GO" id="GO:0006915">
    <property type="term" value="P:apoptotic process"/>
    <property type="evidence" value="ECO:0007669"/>
    <property type="project" value="UniProtKB-KW"/>
</dbReference>